<dbReference type="EMBL" id="JAGRRH010000047">
    <property type="protein sequence ID" value="KAG7338824.1"/>
    <property type="molecule type" value="Genomic_DNA"/>
</dbReference>
<evidence type="ECO:0000313" key="6">
    <source>
        <dbReference type="Proteomes" id="UP000693970"/>
    </source>
</evidence>
<sequence length="1458" mass="160262">MSVLLFDRDVEVAKLQDAFVQSFLQEQQQMQQFQQQKQYPQEENENNTEDDSNSQAGASMLEQQQRRQQQRRMTESTTATGSTSGSGSSKKKKYKKKRMQQLLQEAKNLQQQEQQQQQQQQHTAQRRPRHVAILVSPAGTGKTTLVHAALESLLEQTNGYFLSSGDTSIQSTSDASLSSSTCSLPPPLTVFAKIITQWTQQIMYHQQLQQQQQLQEEAEYIEDTILEKLQRQLERTMDQTEIQSLLQVVPIFKQVMRGHTTITETNSGDPTTTSTAAAAKFQHPNNFAVTVQTVLRAIASAIGDDDTPVVLFLDDLHHLVNLESDTNSVLDLSERDSSVDGSSGNDDHSSGSAASSNNSRGSNPNTSRKKGLPNSGITNLSPTKTMSSANWTLQLVQSLILDVHYIPNLMVVLAFQPVPYDHPITSFLQQLENATATAQSQQQVFKFVPIVPKHLTETSHVYEWLQHHFAEQTDVTAETWRDMSTQIIHHPLLSAHGNPLAISLVLESLSNTSQTFDLSLKDALKMMVAKLEQIQKRQAHNKAAKKQQQAEAPRTKRHGRRFHSQQDPSTTPTTLSSFSDSFGSLSSFGNGAAAYEDFSQPLNDGGSNSRRLNAGVDDPVVTVLMRHIATIVDTKIKPASKRLCQLITCYCAVPSSMVMSTETLKYAWVALEGKANVATLKEAVGEVVGCGLFRLVAAPALSGGRPQHFLVFGCSTFRDVLYNQLMTSREKIRCHAKLASSLFGVSVGGEAEKTESGMMTVVPTSADLFTTFAHWQRGFDDLASTKQQTFARLCLQAGNAAMEWSQYEVACGYFAIGIKALDHCVAVAAIVTTATSTAGNPLSPLSPVKKGGGGGGGAAAAAASLSPLIRHTKNRAPTTAWTLSIESYNTNLALHLGVATACAYLNQFDDAEQYLQEVVYQVKHSSNSRETSTKSIVERAQVTYIRLLCHMLQQNHSDAIHLGSKSLQKLGEGPLNIVVTASGASTGQTHAQTNESELKSIRRLLGGLIKRHGNASNDQKNMRAIAEAVVESLEPMSYEKSFEAMKVYDLLLASVVVEFGSLIATIAGRIVKLALQTGNLGGICPPSAVGFATMGSIFYAGGDVEHGSLCEHIGNGIYKIFQDKASRGRMLVIQNSLALPRHGFSEQLKVACRLCDDVSDNDFAMISRVISVSDLFVTGGPLNATAEAMKGVYQVLSSRNNQRLLFVVRPLFQMALNLMGVEATTNAQGDPDEHYHPYVLEGTIIKDVKHEIQYAKETHNVKAEFAIYLAQATLCFYLHKFDQCRVAIEHCYELPRSEFAVLASLEVQWLFLDAMSAICVLWKQSKTNSTISKEMAKLKKQNVEIVERCVLELESFSVSSPDLVEQKILMIQGELMVLSGQIDDALSAFQRAMEHSEGYDVLSDRALACERAGLALRATHREDEALDFLEDSMAFYREYGALAKVNHVKGNVIPGWDD</sequence>
<evidence type="ECO:0000313" key="4">
    <source>
        <dbReference type="EMBL" id="KAG7350026.1"/>
    </source>
</evidence>
<dbReference type="Pfam" id="PF13191">
    <property type="entry name" value="AAA_16"/>
    <property type="match status" value="1"/>
</dbReference>
<feature type="compositionally biased region" description="Low complexity" evidence="1">
    <location>
        <begin position="339"/>
        <end position="363"/>
    </location>
</feature>
<feature type="region of interest" description="Disordered" evidence="1">
    <location>
        <begin position="536"/>
        <end position="577"/>
    </location>
</feature>
<keyword evidence="6" id="KW-1185">Reference proteome</keyword>
<dbReference type="PANTHER" id="PTHR43642">
    <property type="entry name" value="HYBRID SIGNAL TRANSDUCTION HISTIDINE KINASE G"/>
    <property type="match status" value="1"/>
</dbReference>
<dbReference type="InterPro" id="IPR041664">
    <property type="entry name" value="AAA_16"/>
</dbReference>
<comment type="caution">
    <text evidence="3">The sequence shown here is derived from an EMBL/GenBank/DDBJ whole genome shotgun (WGS) entry which is preliminary data.</text>
</comment>
<proteinExistence type="predicted"/>
<dbReference type="Proteomes" id="UP000693970">
    <property type="component" value="Unassembled WGS sequence"/>
</dbReference>
<protein>
    <submittedName>
        <fullName evidence="3">AAA ATPase domain containing protein</fullName>
    </submittedName>
</protein>
<evidence type="ECO:0000256" key="1">
    <source>
        <dbReference type="SAM" id="MobiDB-lite"/>
    </source>
</evidence>
<evidence type="ECO:0000313" key="3">
    <source>
        <dbReference type="EMBL" id="KAG7338824.1"/>
    </source>
</evidence>
<feature type="compositionally biased region" description="Low complexity" evidence="1">
    <location>
        <begin position="100"/>
        <end position="121"/>
    </location>
</feature>
<dbReference type="EMBL" id="JAGRRH010000001">
    <property type="protein sequence ID" value="KAG7373710.1"/>
    <property type="molecule type" value="Genomic_DNA"/>
</dbReference>
<evidence type="ECO:0000259" key="2">
    <source>
        <dbReference type="SMART" id="SM00382"/>
    </source>
</evidence>
<feature type="region of interest" description="Disordered" evidence="1">
    <location>
        <begin position="334"/>
        <end position="383"/>
    </location>
</feature>
<dbReference type="EMBL" id="JAGRRH010000019">
    <property type="protein sequence ID" value="KAG7350026.1"/>
    <property type="molecule type" value="Genomic_DNA"/>
</dbReference>
<feature type="domain" description="AAA+ ATPase" evidence="2">
    <location>
        <begin position="128"/>
        <end position="425"/>
    </location>
</feature>
<dbReference type="PANTHER" id="PTHR43642:SF1">
    <property type="entry name" value="HYBRID SIGNAL TRANSDUCTION HISTIDINE KINASE G"/>
    <property type="match status" value="1"/>
</dbReference>
<reference evidence="3" key="1">
    <citation type="journal article" date="2021" name="Sci. Rep.">
        <title>Diploid genomic architecture of Nitzschia inconspicua, an elite biomass production diatom.</title>
        <authorList>
            <person name="Oliver A."/>
            <person name="Podell S."/>
            <person name="Pinowska A."/>
            <person name="Traller J.C."/>
            <person name="Smith S.R."/>
            <person name="McClure R."/>
            <person name="Beliaev A."/>
            <person name="Bohutskyi P."/>
            <person name="Hill E.A."/>
            <person name="Rabines A."/>
            <person name="Zheng H."/>
            <person name="Allen L.Z."/>
            <person name="Kuo A."/>
            <person name="Grigoriev I.V."/>
            <person name="Allen A.E."/>
            <person name="Hazlebeck D."/>
            <person name="Allen E.E."/>
        </authorList>
    </citation>
    <scope>NUCLEOTIDE SEQUENCE</scope>
    <source>
        <strain evidence="3">Hildebrandi</strain>
    </source>
</reference>
<accession>A0A9K3K807</accession>
<organism evidence="3 6">
    <name type="scientific">Nitzschia inconspicua</name>
    <dbReference type="NCBI Taxonomy" id="303405"/>
    <lineage>
        <taxon>Eukaryota</taxon>
        <taxon>Sar</taxon>
        <taxon>Stramenopiles</taxon>
        <taxon>Ochrophyta</taxon>
        <taxon>Bacillariophyta</taxon>
        <taxon>Bacillariophyceae</taxon>
        <taxon>Bacillariophycidae</taxon>
        <taxon>Bacillariales</taxon>
        <taxon>Bacillariaceae</taxon>
        <taxon>Nitzschia</taxon>
    </lineage>
</organism>
<feature type="compositionally biased region" description="Low complexity" evidence="1">
    <location>
        <begin position="76"/>
        <end position="88"/>
    </location>
</feature>
<dbReference type="InterPro" id="IPR053159">
    <property type="entry name" value="Hybrid_Histidine_Kinase"/>
</dbReference>
<evidence type="ECO:0000313" key="5">
    <source>
        <dbReference type="EMBL" id="KAG7373710.1"/>
    </source>
</evidence>
<dbReference type="SMART" id="SM00382">
    <property type="entry name" value="AAA"/>
    <property type="match status" value="1"/>
</dbReference>
<name>A0A9K3K807_9STRA</name>
<gene>
    <name evidence="4" type="ORF">IV203_012623</name>
    <name evidence="3" type="ORF">IV203_012744</name>
    <name evidence="5" type="ORF">IV203_012805</name>
</gene>
<feature type="compositionally biased region" description="Acidic residues" evidence="1">
    <location>
        <begin position="42"/>
        <end position="52"/>
    </location>
</feature>
<reference evidence="3" key="2">
    <citation type="submission" date="2021-04" db="EMBL/GenBank/DDBJ databases">
        <authorList>
            <person name="Podell S."/>
        </authorList>
    </citation>
    <scope>NUCLEOTIDE SEQUENCE</scope>
    <source>
        <strain evidence="3">Hildebrandi</strain>
    </source>
</reference>
<feature type="region of interest" description="Disordered" evidence="1">
    <location>
        <begin position="31"/>
        <end position="128"/>
    </location>
</feature>
<feature type="compositionally biased region" description="Low complexity" evidence="1">
    <location>
        <begin position="565"/>
        <end position="577"/>
    </location>
</feature>
<feature type="compositionally biased region" description="Basic residues" evidence="1">
    <location>
        <begin position="89"/>
        <end position="99"/>
    </location>
</feature>
<feature type="compositionally biased region" description="Low complexity" evidence="1">
    <location>
        <begin position="31"/>
        <end position="41"/>
    </location>
</feature>
<dbReference type="InterPro" id="IPR003593">
    <property type="entry name" value="AAA+_ATPase"/>
</dbReference>